<evidence type="ECO:0000313" key="1">
    <source>
        <dbReference type="EMBL" id="CAB5151095.1"/>
    </source>
</evidence>
<sequence length="73" mass="8138">MKTINSEAKTNSSGVPYIEYTLDTGYKFLSYPDDEIADTLWTKKGKPVKPDSVTFKRAEASVNKFVNVSSSKL</sequence>
<name>A0A6J7WC22_9CAUD</name>
<dbReference type="EMBL" id="LR798197">
    <property type="protein sequence ID" value="CAB5151095.1"/>
    <property type="molecule type" value="Genomic_DNA"/>
</dbReference>
<gene>
    <name evidence="1" type="ORF">UFOVP148_23</name>
</gene>
<proteinExistence type="predicted"/>
<organism evidence="1">
    <name type="scientific">uncultured Caudovirales phage</name>
    <dbReference type="NCBI Taxonomy" id="2100421"/>
    <lineage>
        <taxon>Viruses</taxon>
        <taxon>Duplodnaviria</taxon>
        <taxon>Heunggongvirae</taxon>
        <taxon>Uroviricota</taxon>
        <taxon>Caudoviricetes</taxon>
        <taxon>Peduoviridae</taxon>
        <taxon>Maltschvirus</taxon>
        <taxon>Maltschvirus maltsch</taxon>
    </lineage>
</organism>
<protein>
    <submittedName>
        <fullName evidence="1">Uncharacterized protein</fullName>
    </submittedName>
</protein>
<reference evidence="1" key="1">
    <citation type="submission" date="2020-05" db="EMBL/GenBank/DDBJ databases">
        <authorList>
            <person name="Chiriac C."/>
            <person name="Salcher M."/>
            <person name="Ghai R."/>
            <person name="Kavagutti S V."/>
        </authorList>
    </citation>
    <scope>NUCLEOTIDE SEQUENCE</scope>
</reference>
<accession>A0A6J7WC22</accession>